<dbReference type="Pfam" id="PF02230">
    <property type="entry name" value="Abhydrolase_2"/>
    <property type="match status" value="1"/>
</dbReference>
<dbReference type="eggNOG" id="COG3509">
    <property type="taxonomic scope" value="Bacteria"/>
</dbReference>
<dbReference type="STRING" id="215743.ROSMUCSMR3_02443"/>
<dbReference type="HOGENOM" id="CLU_089613_0_0_5"/>
<dbReference type="InterPro" id="IPR003140">
    <property type="entry name" value="PLipase/COase/thioEstase"/>
</dbReference>
<dbReference type="SUPFAM" id="SSF53474">
    <property type="entry name" value="alpha/beta-Hydrolases"/>
    <property type="match status" value="1"/>
</dbReference>
<dbReference type="PATRIC" id="fig|1288298.3.peg.757"/>
<accession>A0A0A0HQM3</accession>
<sequence length="269" mass="30186">MRSLFFLLCCLWPGLLHAIETTEDRCHAEVPCPLGDRSYHVLEPDGWDGSSPLPVLLHFHGWMRQGTVVVKHPRVAGATRRRGVLLLAPNGEGRTWNFWTSQTDDVAFAAAVIEDAAKRYPIDRARIFVSGYSYGSAMAWRYVCENGDGVSALLAVSGTLRQSEHCQQAPQEIRHVHGTSDTVMDFPFGPEGETTWPVKLWRDKLGCAEPGEGRGEWRVTEPLSFQRITWEDCAEGRVVLDVHSRGHFIPRGWIGRQLDELLALPPSYP</sequence>
<proteinExistence type="predicted"/>
<dbReference type="AlphaFoldDB" id="A0A0A0HQM3"/>
<dbReference type="Proteomes" id="UP000030021">
    <property type="component" value="Unassembled WGS sequence"/>
</dbReference>
<organism evidence="5 6">
    <name type="scientific">Roseovarius mucosus DSM 17069</name>
    <dbReference type="NCBI Taxonomy" id="1288298"/>
    <lineage>
        <taxon>Bacteria</taxon>
        <taxon>Pseudomonadati</taxon>
        <taxon>Pseudomonadota</taxon>
        <taxon>Alphaproteobacteria</taxon>
        <taxon>Rhodobacterales</taxon>
        <taxon>Roseobacteraceae</taxon>
        <taxon>Roseovarius</taxon>
    </lineage>
</organism>
<feature type="signal peptide" evidence="3">
    <location>
        <begin position="1"/>
        <end position="18"/>
    </location>
</feature>
<keyword evidence="2" id="KW-0378">Hydrolase</keyword>
<dbReference type="OrthoDB" id="9805640at2"/>
<feature type="chain" id="PRO_5001963436" evidence="3">
    <location>
        <begin position="19"/>
        <end position="269"/>
    </location>
</feature>
<feature type="domain" description="Phospholipase/carboxylesterase/thioesterase" evidence="4">
    <location>
        <begin position="118"/>
        <end position="189"/>
    </location>
</feature>
<comment type="caution">
    <text evidence="5">The sequence shown here is derived from an EMBL/GenBank/DDBJ whole genome shotgun (WGS) entry which is preliminary data.</text>
</comment>
<dbReference type="Gene3D" id="3.40.50.1820">
    <property type="entry name" value="alpha/beta hydrolase"/>
    <property type="match status" value="1"/>
</dbReference>
<evidence type="ECO:0000313" key="5">
    <source>
        <dbReference type="EMBL" id="KGM89266.1"/>
    </source>
</evidence>
<dbReference type="InterPro" id="IPR029058">
    <property type="entry name" value="AB_hydrolase_fold"/>
</dbReference>
<dbReference type="EMBL" id="AONH01000002">
    <property type="protein sequence ID" value="KGM89266.1"/>
    <property type="molecule type" value="Genomic_DNA"/>
</dbReference>
<dbReference type="InterPro" id="IPR050955">
    <property type="entry name" value="Plant_Biomass_Hydrol_Est"/>
</dbReference>
<dbReference type="GO" id="GO:0016787">
    <property type="term" value="F:hydrolase activity"/>
    <property type="evidence" value="ECO:0007669"/>
    <property type="project" value="UniProtKB-KW"/>
</dbReference>
<dbReference type="RefSeq" id="WP_037270430.1">
    <property type="nucleotide sequence ID" value="NZ_KN293976.1"/>
</dbReference>
<evidence type="ECO:0000256" key="3">
    <source>
        <dbReference type="SAM" id="SignalP"/>
    </source>
</evidence>
<dbReference type="PANTHER" id="PTHR43037">
    <property type="entry name" value="UNNAMED PRODUCT-RELATED"/>
    <property type="match status" value="1"/>
</dbReference>
<name>A0A0A0HQM3_9RHOB</name>
<evidence type="ECO:0000313" key="6">
    <source>
        <dbReference type="Proteomes" id="UP000030021"/>
    </source>
</evidence>
<dbReference type="PANTHER" id="PTHR43037:SF5">
    <property type="entry name" value="FERULOYL ESTERASE"/>
    <property type="match status" value="1"/>
</dbReference>
<evidence type="ECO:0000259" key="4">
    <source>
        <dbReference type="Pfam" id="PF02230"/>
    </source>
</evidence>
<evidence type="ECO:0000256" key="1">
    <source>
        <dbReference type="ARBA" id="ARBA00022729"/>
    </source>
</evidence>
<gene>
    <name evidence="5" type="ORF">rosmuc_00750</name>
</gene>
<reference evidence="5 6" key="1">
    <citation type="submission" date="2013-01" db="EMBL/GenBank/DDBJ databases">
        <authorList>
            <person name="Fiebig A."/>
            <person name="Goeker M."/>
            <person name="Klenk H.-P.P."/>
        </authorList>
    </citation>
    <scope>NUCLEOTIDE SEQUENCE [LARGE SCALE GENOMIC DNA]</scope>
    <source>
        <strain evidence="5 6">DSM 17069</strain>
    </source>
</reference>
<protein>
    <submittedName>
        <fullName evidence="5">Poly(3-hydroxybutyrate) depolymerase</fullName>
    </submittedName>
</protein>
<evidence type="ECO:0000256" key="2">
    <source>
        <dbReference type="ARBA" id="ARBA00022801"/>
    </source>
</evidence>
<keyword evidence="1 3" id="KW-0732">Signal</keyword>